<gene>
    <name evidence="1" type="ORF">Q4Q39_14190</name>
</gene>
<dbReference type="Proteomes" id="UP001176891">
    <property type="component" value="Unassembled WGS sequence"/>
</dbReference>
<organism evidence="1 2">
    <name type="scientific">Flavivirga amylovorans</name>
    <dbReference type="NCBI Taxonomy" id="870486"/>
    <lineage>
        <taxon>Bacteria</taxon>
        <taxon>Pseudomonadati</taxon>
        <taxon>Bacteroidota</taxon>
        <taxon>Flavobacteriia</taxon>
        <taxon>Flavobacteriales</taxon>
        <taxon>Flavobacteriaceae</taxon>
        <taxon>Flavivirga</taxon>
    </lineage>
</organism>
<evidence type="ECO:0000313" key="1">
    <source>
        <dbReference type="EMBL" id="MDO5988557.1"/>
    </source>
</evidence>
<dbReference type="RefSeq" id="WP_303283179.1">
    <property type="nucleotide sequence ID" value="NZ_BAABCZ010000004.1"/>
</dbReference>
<keyword evidence="2" id="KW-1185">Reference proteome</keyword>
<accession>A0ABT8X3Y1</accession>
<dbReference type="Pfam" id="PF14054">
    <property type="entry name" value="DUF4249"/>
    <property type="match status" value="1"/>
</dbReference>
<reference evidence="1" key="1">
    <citation type="submission" date="2023-07" db="EMBL/GenBank/DDBJ databases">
        <title>Two novel species in the genus Flavivirga.</title>
        <authorList>
            <person name="Kwon K."/>
        </authorList>
    </citation>
    <scope>NUCLEOTIDE SEQUENCE</scope>
    <source>
        <strain evidence="1">KACC 14157</strain>
    </source>
</reference>
<proteinExistence type="predicted"/>
<dbReference type="PROSITE" id="PS51257">
    <property type="entry name" value="PROKAR_LIPOPROTEIN"/>
    <property type="match status" value="1"/>
</dbReference>
<dbReference type="InterPro" id="IPR025345">
    <property type="entry name" value="DUF4249"/>
</dbReference>
<protein>
    <submittedName>
        <fullName evidence="1">DUF4249 domain-containing protein</fullName>
    </submittedName>
</protein>
<sequence length="272" mass="30759">MKKIKYLFIFYMFSLASCEDVVDIDLNTAEPRLVIDASLSWVKGTDGKNQSIKLSLTAPFFDSIVPPATGATVTVTDSNNSTFVFNEIENSGIYINNNFLPILNTTYNLTIVYNNETYTATETLIPVTPIEFVEQKNDGGFSGDETEIKAYYNDPSNIKNFYLFEFLIIKKNSINLEVYDDEFTDGNQIFAFFSGEDLETGDELKIMSSGISERNFEFLNILLQQTDNESGDPFETQPATVRGNCINQTNPDNYPFGYFRVSETSVFSYIIE</sequence>
<name>A0ABT8X3Y1_9FLAO</name>
<evidence type="ECO:0000313" key="2">
    <source>
        <dbReference type="Proteomes" id="UP001176891"/>
    </source>
</evidence>
<comment type="caution">
    <text evidence="1">The sequence shown here is derived from an EMBL/GenBank/DDBJ whole genome shotgun (WGS) entry which is preliminary data.</text>
</comment>
<dbReference type="EMBL" id="JAUOEM010000005">
    <property type="protein sequence ID" value="MDO5988557.1"/>
    <property type="molecule type" value="Genomic_DNA"/>
</dbReference>